<keyword evidence="6" id="KW-1278">Translocase</keyword>
<dbReference type="Pfam" id="PF03116">
    <property type="entry name" value="NQR2_RnfD_RnfE"/>
    <property type="match status" value="1"/>
</dbReference>
<dbReference type="InterPro" id="IPR004338">
    <property type="entry name" value="NqrB/RnfD"/>
</dbReference>
<keyword evidence="5 10" id="KW-0812">Transmembrane</keyword>
<evidence type="ECO:0000256" key="6">
    <source>
        <dbReference type="ARBA" id="ARBA00022967"/>
    </source>
</evidence>
<feature type="transmembrane region" description="Helical" evidence="10">
    <location>
        <begin position="72"/>
        <end position="100"/>
    </location>
</feature>
<dbReference type="Proteomes" id="UP000263486">
    <property type="component" value="Unassembled WGS sequence"/>
</dbReference>
<evidence type="ECO:0000256" key="7">
    <source>
        <dbReference type="ARBA" id="ARBA00022989"/>
    </source>
</evidence>
<evidence type="ECO:0000256" key="3">
    <source>
        <dbReference type="ARBA" id="ARBA00022630"/>
    </source>
</evidence>
<feature type="transmembrane region" description="Helical" evidence="10">
    <location>
        <begin position="176"/>
        <end position="195"/>
    </location>
</feature>
<evidence type="ECO:0000256" key="10">
    <source>
        <dbReference type="SAM" id="Phobius"/>
    </source>
</evidence>
<feature type="transmembrane region" description="Helical" evidence="10">
    <location>
        <begin position="306"/>
        <end position="327"/>
    </location>
</feature>
<accession>A0ABX9KG57</accession>
<sequence>MTKTAPYISSKNTTQNLMREVGIALLPCMAVSIYFYGTAAVKILLSTVIFSFFTEIFWQNIKKERTHDGSGIIAGLILALSLPSTTPFYVAGIGGVIAISSKHILGGLGKNLFNPAILGRLFLMIVFPMYLYQVNNFDGTAGVSLYPIIKYGGLSEIIGDLGEPLFYRNLILGNRLGSIGESSIIAVFLGYVYLVCKKSIKWEGPVILLGTIYVLNSFVSPNPFLNMIIGGGLFASVFIVTDPVTSPYTRLGYGFYLVLMGIFIFGITEFTSQPTGITMGILGANLMVPIINRYTPNRVFAKSYPYLKLVKLILISSLFIMGGFYLVTYKNKEIIPKGINYTNLRKYFGSDVEFEDKIIEDGFIYYPLKRDEMDIGTYVVGDSKGYGKERIGFDLAVDTEHKIKGLTITHEKETWRLGDQISSSCWQNQWIGRDSSYKFNKEVDGFLGATYTSKNLHRTFKKILQTHERLFGKGYSDIDGSGGATDTYTDGTGGATDIDGTGGATD</sequence>
<evidence type="ECO:0000256" key="8">
    <source>
        <dbReference type="ARBA" id="ARBA00023136"/>
    </source>
</evidence>
<evidence type="ECO:0000313" key="12">
    <source>
        <dbReference type="EMBL" id="REI40860.1"/>
    </source>
</evidence>
<feature type="region of interest" description="Disordered" evidence="9">
    <location>
        <begin position="482"/>
        <end position="506"/>
    </location>
</feature>
<dbReference type="EMBL" id="QUAJ01000015">
    <property type="protein sequence ID" value="REI40860.1"/>
    <property type="molecule type" value="Genomic_DNA"/>
</dbReference>
<feature type="transmembrane region" description="Helical" evidence="10">
    <location>
        <begin position="112"/>
        <end position="132"/>
    </location>
</feature>
<evidence type="ECO:0000256" key="4">
    <source>
        <dbReference type="ARBA" id="ARBA00022643"/>
    </source>
</evidence>
<keyword evidence="1" id="KW-0813">Transport</keyword>
<evidence type="ECO:0000256" key="1">
    <source>
        <dbReference type="ARBA" id="ARBA00022448"/>
    </source>
</evidence>
<evidence type="ECO:0000256" key="2">
    <source>
        <dbReference type="ARBA" id="ARBA00022553"/>
    </source>
</evidence>
<keyword evidence="8 10" id="KW-0472">Membrane</keyword>
<dbReference type="PANTHER" id="PTHR30578">
    <property type="entry name" value="ELECTRON TRANSPORT COMPLEX PROTEIN RNFD"/>
    <property type="match status" value="1"/>
</dbReference>
<evidence type="ECO:0000259" key="11">
    <source>
        <dbReference type="SMART" id="SM00900"/>
    </source>
</evidence>
<keyword evidence="4" id="KW-0288">FMN</keyword>
<feature type="transmembrane region" description="Helical" evidence="10">
    <location>
        <begin position="21"/>
        <end position="52"/>
    </location>
</feature>
<organism evidence="12 13">
    <name type="scientific">Psychrilyobacter piezotolerans</name>
    <dbReference type="NCBI Taxonomy" id="2293438"/>
    <lineage>
        <taxon>Bacteria</taxon>
        <taxon>Fusobacteriati</taxon>
        <taxon>Fusobacteriota</taxon>
        <taxon>Fusobacteriia</taxon>
        <taxon>Fusobacteriales</taxon>
        <taxon>Fusobacteriaceae</taxon>
        <taxon>Psychrilyobacter</taxon>
    </lineage>
</organism>
<feature type="domain" description="FMN-binding" evidence="11">
    <location>
        <begin position="385"/>
        <end position="467"/>
    </location>
</feature>
<evidence type="ECO:0000256" key="5">
    <source>
        <dbReference type="ARBA" id="ARBA00022692"/>
    </source>
</evidence>
<proteinExistence type="predicted"/>
<feature type="transmembrane region" description="Helical" evidence="10">
    <location>
        <begin position="276"/>
        <end position="294"/>
    </location>
</feature>
<dbReference type="InterPro" id="IPR007329">
    <property type="entry name" value="FMN-bd"/>
</dbReference>
<keyword evidence="3" id="KW-0285">Flavoprotein</keyword>
<name>A0ABX9KG57_9FUSO</name>
<reference evidence="12 13" key="1">
    <citation type="submission" date="2018-08" db="EMBL/GenBank/DDBJ databases">
        <title>Draft genome sequence of Psychrilyobacter sp. strain SD5 isolated from Black Sea water.</title>
        <authorList>
            <person name="Yadav S."/>
            <person name="Villanueva L."/>
            <person name="Damste J.S.S."/>
        </authorList>
    </citation>
    <scope>NUCLEOTIDE SEQUENCE [LARGE SCALE GENOMIC DNA]</scope>
    <source>
        <strain evidence="12 13">SD5</strain>
    </source>
</reference>
<keyword evidence="13" id="KW-1185">Reference proteome</keyword>
<keyword evidence="7 10" id="KW-1133">Transmembrane helix</keyword>
<dbReference type="Pfam" id="PF04205">
    <property type="entry name" value="FMN_bind"/>
    <property type="match status" value="1"/>
</dbReference>
<feature type="transmembrane region" description="Helical" evidence="10">
    <location>
        <begin position="202"/>
        <end position="218"/>
    </location>
</feature>
<feature type="transmembrane region" description="Helical" evidence="10">
    <location>
        <begin position="253"/>
        <end position="270"/>
    </location>
</feature>
<dbReference type="SMART" id="SM00900">
    <property type="entry name" value="FMN_bind"/>
    <property type="match status" value="1"/>
</dbReference>
<evidence type="ECO:0000313" key="13">
    <source>
        <dbReference type="Proteomes" id="UP000263486"/>
    </source>
</evidence>
<comment type="caution">
    <text evidence="12">The sequence shown here is derived from an EMBL/GenBank/DDBJ whole genome shotgun (WGS) entry which is preliminary data.</text>
</comment>
<gene>
    <name evidence="12" type="ORF">DYH56_09345</name>
</gene>
<feature type="compositionally biased region" description="Low complexity" evidence="9">
    <location>
        <begin position="484"/>
        <end position="499"/>
    </location>
</feature>
<dbReference type="PANTHER" id="PTHR30578:SF0">
    <property type="entry name" value="ION-TRANSLOCATING OXIDOREDUCTASE COMPLEX SUBUNIT D"/>
    <property type="match status" value="1"/>
</dbReference>
<dbReference type="RefSeq" id="WP_114642599.1">
    <property type="nucleotide sequence ID" value="NZ_JAACIO010000016.1"/>
</dbReference>
<feature type="transmembrane region" description="Helical" evidence="10">
    <location>
        <begin position="224"/>
        <end position="241"/>
    </location>
</feature>
<keyword evidence="2" id="KW-0597">Phosphoprotein</keyword>
<evidence type="ECO:0000256" key="9">
    <source>
        <dbReference type="SAM" id="MobiDB-lite"/>
    </source>
</evidence>
<protein>
    <submittedName>
        <fullName evidence="12">FMN-binding protein</fullName>
    </submittedName>
</protein>